<dbReference type="Proteomes" id="UP000887565">
    <property type="component" value="Unplaced"/>
</dbReference>
<organism evidence="1 2">
    <name type="scientific">Romanomermis culicivorax</name>
    <name type="common">Nematode worm</name>
    <dbReference type="NCBI Taxonomy" id="13658"/>
    <lineage>
        <taxon>Eukaryota</taxon>
        <taxon>Metazoa</taxon>
        <taxon>Ecdysozoa</taxon>
        <taxon>Nematoda</taxon>
        <taxon>Enoplea</taxon>
        <taxon>Dorylaimia</taxon>
        <taxon>Mermithida</taxon>
        <taxon>Mermithoidea</taxon>
        <taxon>Mermithidae</taxon>
        <taxon>Romanomermis</taxon>
    </lineage>
</organism>
<dbReference type="AlphaFoldDB" id="A0A915JIU3"/>
<dbReference type="WBParaSite" id="nRc.2.0.1.t26001-RA">
    <property type="protein sequence ID" value="nRc.2.0.1.t26001-RA"/>
    <property type="gene ID" value="nRc.2.0.1.g26001"/>
</dbReference>
<protein>
    <submittedName>
        <fullName evidence="2">Uncharacterized protein</fullName>
    </submittedName>
</protein>
<reference evidence="2" key="1">
    <citation type="submission" date="2022-11" db="UniProtKB">
        <authorList>
            <consortium name="WormBaseParasite"/>
        </authorList>
    </citation>
    <scope>IDENTIFICATION</scope>
</reference>
<keyword evidence="1" id="KW-1185">Reference proteome</keyword>
<evidence type="ECO:0000313" key="1">
    <source>
        <dbReference type="Proteomes" id="UP000887565"/>
    </source>
</evidence>
<name>A0A915JIU3_ROMCU</name>
<sequence>MIDAAVGISTNAALLDIRKSISIFSKWLKGVIIKNSVSRWKNLLNGVNEPSIISNKAGYDLAASLIS</sequence>
<accession>A0A915JIU3</accession>
<evidence type="ECO:0000313" key="2">
    <source>
        <dbReference type="WBParaSite" id="nRc.2.0.1.t26001-RA"/>
    </source>
</evidence>
<proteinExistence type="predicted"/>